<dbReference type="Pfam" id="PF02321">
    <property type="entry name" value="OEP"/>
    <property type="match status" value="2"/>
</dbReference>
<dbReference type="NCBIfam" id="TIGR01844">
    <property type="entry name" value="type_I_sec_TolC"/>
    <property type="match status" value="1"/>
</dbReference>
<gene>
    <name evidence="10" type="ORF">NJQ99_06200</name>
</gene>
<keyword evidence="7" id="KW-0998">Cell outer membrane</keyword>
<comment type="caution">
    <text evidence="10">The sequence shown here is derived from an EMBL/GenBank/DDBJ whole genome shotgun (WGS) entry which is preliminary data.</text>
</comment>
<protein>
    <submittedName>
        <fullName evidence="10">TolC family outer membrane protein</fullName>
    </submittedName>
</protein>
<evidence type="ECO:0000256" key="9">
    <source>
        <dbReference type="SAM" id="SignalP"/>
    </source>
</evidence>
<dbReference type="InterPro" id="IPR051906">
    <property type="entry name" value="TolC-like"/>
</dbReference>
<proteinExistence type="inferred from homology"/>
<dbReference type="AlphaFoldDB" id="A0A9J6PAD9"/>
<evidence type="ECO:0000256" key="5">
    <source>
        <dbReference type="ARBA" id="ARBA00022692"/>
    </source>
</evidence>
<feature type="region of interest" description="Disordered" evidence="8">
    <location>
        <begin position="84"/>
        <end position="103"/>
    </location>
</feature>
<dbReference type="InterPro" id="IPR010130">
    <property type="entry name" value="T1SS_OMP_TolC"/>
</dbReference>
<feature type="signal peptide" evidence="9">
    <location>
        <begin position="1"/>
        <end position="37"/>
    </location>
</feature>
<feature type="chain" id="PRO_5039895760" evidence="9">
    <location>
        <begin position="38"/>
        <end position="464"/>
    </location>
</feature>
<evidence type="ECO:0000313" key="10">
    <source>
        <dbReference type="EMBL" id="MCP1335997.1"/>
    </source>
</evidence>
<evidence type="ECO:0000256" key="7">
    <source>
        <dbReference type="ARBA" id="ARBA00023237"/>
    </source>
</evidence>
<comment type="similarity">
    <text evidence="2">Belongs to the outer membrane factor (OMF) (TC 1.B.17) family.</text>
</comment>
<evidence type="ECO:0000256" key="3">
    <source>
        <dbReference type="ARBA" id="ARBA00022448"/>
    </source>
</evidence>
<dbReference type="GO" id="GO:0009279">
    <property type="term" value="C:cell outer membrane"/>
    <property type="evidence" value="ECO:0007669"/>
    <property type="project" value="UniProtKB-SubCell"/>
</dbReference>
<reference evidence="10" key="1">
    <citation type="submission" date="2022-06" db="EMBL/GenBank/DDBJ databases">
        <title>Isolation and Genomics of Futiania mangrovii gen. nov., sp. nov., a Rare and Metabolically-versatile member in the Class Alphaproteobacteria.</title>
        <authorList>
            <person name="Liu L."/>
            <person name="Huang W.-C."/>
            <person name="Pan J."/>
            <person name="Li J."/>
            <person name="Huang Y."/>
            <person name="Du H."/>
            <person name="Liu Y."/>
            <person name="Li M."/>
        </authorList>
    </citation>
    <scope>NUCLEOTIDE SEQUENCE</scope>
    <source>
        <strain evidence="10">FT118</strain>
    </source>
</reference>
<evidence type="ECO:0000256" key="2">
    <source>
        <dbReference type="ARBA" id="ARBA00007613"/>
    </source>
</evidence>
<keyword evidence="6" id="KW-0472">Membrane</keyword>
<dbReference type="GO" id="GO:0015288">
    <property type="term" value="F:porin activity"/>
    <property type="evidence" value="ECO:0007669"/>
    <property type="project" value="TreeGrafter"/>
</dbReference>
<dbReference type="EMBL" id="JAMZFT010000001">
    <property type="protein sequence ID" value="MCP1335997.1"/>
    <property type="molecule type" value="Genomic_DNA"/>
</dbReference>
<keyword evidence="9" id="KW-0732">Signal</keyword>
<dbReference type="RefSeq" id="WP_269331917.1">
    <property type="nucleotide sequence ID" value="NZ_JAMZFT010000001.1"/>
</dbReference>
<dbReference type="PANTHER" id="PTHR30026:SF22">
    <property type="entry name" value="OUTER MEMBRANE EFFLUX PROTEIN"/>
    <property type="match status" value="1"/>
</dbReference>
<keyword evidence="11" id="KW-1185">Reference proteome</keyword>
<dbReference type="PANTHER" id="PTHR30026">
    <property type="entry name" value="OUTER MEMBRANE PROTEIN TOLC"/>
    <property type="match status" value="1"/>
</dbReference>
<name>A0A9J6PAD9_9PROT</name>
<dbReference type="GO" id="GO:1990281">
    <property type="term" value="C:efflux pump complex"/>
    <property type="evidence" value="ECO:0007669"/>
    <property type="project" value="TreeGrafter"/>
</dbReference>
<comment type="subcellular location">
    <subcellularLocation>
        <location evidence="1">Cell outer membrane</location>
    </subcellularLocation>
</comment>
<sequence length="464" mass="49699">MSKSADTRAAARTARLGRRVLAACVALGALSGAPASAETLQDALMAAYLNNPQLEAQRAGQRATDEGVPQALSGWRPNVQANASYGKSHRDIASGPEGTTSPLSAEVSVTQPVYTGGRVQNSVDAAEARVRQGRASLAAVEQDVLLSAVTAYMNVLRDLKVVELNRNNVDVLRAQLDASRDRFEVGEATRTDVAQSQARLAGSQSVLLQSEAQLTSSRAAYARIVGRMPGTLEQPPSLPMLPTSEDEALNTAFDRNPTLQAARFADEAASADVRRAKSDLNPSVSVTGSVGYGRDTVAGATESTQAQIAARLNVPLYQSGRVFSQVRQAQALKSQRRIEIVSATRNVEEQVASAWSNLLAARATIESAQQQVRANEIALEGVRQELLVGARTTLDVLDAEQELLNSRVSLVTAVRDEYVAAFQVLSAVGLLNVDTLSLPVAAYDPTTYYDRVRNKWFGYDEAMQ</sequence>
<dbReference type="Proteomes" id="UP001055804">
    <property type="component" value="Unassembled WGS sequence"/>
</dbReference>
<keyword evidence="5" id="KW-0812">Transmembrane</keyword>
<evidence type="ECO:0000256" key="8">
    <source>
        <dbReference type="SAM" id="MobiDB-lite"/>
    </source>
</evidence>
<accession>A0A9J6PAD9</accession>
<evidence type="ECO:0000256" key="1">
    <source>
        <dbReference type="ARBA" id="ARBA00004442"/>
    </source>
</evidence>
<dbReference type="SUPFAM" id="SSF56954">
    <property type="entry name" value="Outer membrane efflux proteins (OEP)"/>
    <property type="match status" value="1"/>
</dbReference>
<organism evidence="10 11">
    <name type="scientific">Futiania mangrovi</name>
    <dbReference type="NCBI Taxonomy" id="2959716"/>
    <lineage>
        <taxon>Bacteria</taxon>
        <taxon>Pseudomonadati</taxon>
        <taxon>Pseudomonadota</taxon>
        <taxon>Alphaproteobacteria</taxon>
        <taxon>Futianiales</taxon>
        <taxon>Futianiaceae</taxon>
        <taxon>Futiania</taxon>
    </lineage>
</organism>
<dbReference type="GO" id="GO:0015562">
    <property type="term" value="F:efflux transmembrane transporter activity"/>
    <property type="evidence" value="ECO:0007669"/>
    <property type="project" value="InterPro"/>
</dbReference>
<evidence type="ECO:0000256" key="6">
    <source>
        <dbReference type="ARBA" id="ARBA00023136"/>
    </source>
</evidence>
<dbReference type="Gene3D" id="1.20.1600.10">
    <property type="entry name" value="Outer membrane efflux proteins (OEP)"/>
    <property type="match status" value="1"/>
</dbReference>
<keyword evidence="4" id="KW-1134">Transmembrane beta strand</keyword>
<keyword evidence="3" id="KW-0813">Transport</keyword>
<dbReference type="InterPro" id="IPR003423">
    <property type="entry name" value="OMP_efflux"/>
</dbReference>
<evidence type="ECO:0000256" key="4">
    <source>
        <dbReference type="ARBA" id="ARBA00022452"/>
    </source>
</evidence>
<evidence type="ECO:0000313" key="11">
    <source>
        <dbReference type="Proteomes" id="UP001055804"/>
    </source>
</evidence>